<dbReference type="InterPro" id="IPR029063">
    <property type="entry name" value="SAM-dependent_MTases_sf"/>
</dbReference>
<gene>
    <name evidence="2" type="ORF">DCF17_07805</name>
</gene>
<dbReference type="SUPFAM" id="SSF53335">
    <property type="entry name" value="S-adenosyl-L-methionine-dependent methyltransferases"/>
    <property type="match status" value="1"/>
</dbReference>
<dbReference type="PRINTS" id="PR00996">
    <property type="entry name" value="CHERMTFRASE"/>
</dbReference>
<dbReference type="PANTHER" id="PTHR24422">
    <property type="entry name" value="CHEMOTAXIS PROTEIN METHYLTRANSFERASE"/>
    <property type="match status" value="1"/>
</dbReference>
<dbReference type="SMART" id="SM00138">
    <property type="entry name" value="MeTrc"/>
    <property type="match status" value="1"/>
</dbReference>
<sequence length="284" mass="32902">MVFTNGPRGLANLLKPEDVDVHLLIEGLYQRYGYDFRNYAPASLKRRLHSFLKAEGMATIALLQARVLSDPTCAQRLLLGLTVTTTAMFRDPSFYLAFRQQVVPLLRTYPFFCIWHAGCSTGQEVYSMAILLQEEGLYHRCRIYATDANDRVLQTAQQGIYSYRQMQDYTQLYMRAGGQQTFSEYYTASYNNAILRPSLRERVVFGEHNLVTDGSFNEFNVIICRNVLIYFNQTLQNQVHELFYNSLCKFGILALGKQETIRFTKYEAAYEDLVKAEKLFRRRG</sequence>
<organism evidence="2 3">
    <name type="scientific">Shackletoniella antarctica</name>
    <dbReference type="NCBI Taxonomy" id="268115"/>
    <lineage>
        <taxon>Bacteria</taxon>
        <taxon>Bacillati</taxon>
        <taxon>Cyanobacteriota</taxon>
        <taxon>Cyanophyceae</taxon>
        <taxon>Oculatellales</taxon>
        <taxon>Oculatellaceae</taxon>
        <taxon>Shackletoniella</taxon>
    </lineage>
</organism>
<dbReference type="InterPro" id="IPR050903">
    <property type="entry name" value="Bact_Chemotaxis_MeTrfase"/>
</dbReference>
<protein>
    <submittedName>
        <fullName evidence="2">Chemotaxis protein CheR</fullName>
    </submittedName>
</protein>
<dbReference type="InterPro" id="IPR022641">
    <property type="entry name" value="CheR_N"/>
</dbReference>
<dbReference type="Pfam" id="PF03705">
    <property type="entry name" value="CheR_N"/>
    <property type="match status" value="1"/>
</dbReference>
<dbReference type="PROSITE" id="PS50123">
    <property type="entry name" value="CHER"/>
    <property type="match status" value="1"/>
</dbReference>
<dbReference type="EMBL" id="QBMN01000041">
    <property type="protein sequence ID" value="PZO42830.1"/>
    <property type="molecule type" value="Genomic_DNA"/>
</dbReference>
<dbReference type="Pfam" id="PF01739">
    <property type="entry name" value="CheR"/>
    <property type="match status" value="1"/>
</dbReference>
<proteinExistence type="predicted"/>
<comment type="caution">
    <text evidence="2">The sequence shown here is derived from an EMBL/GenBank/DDBJ whole genome shotgun (WGS) entry which is preliminary data.</text>
</comment>
<feature type="domain" description="CheR-type methyltransferase" evidence="1">
    <location>
        <begin position="9"/>
        <end position="284"/>
    </location>
</feature>
<reference evidence="3" key="1">
    <citation type="submission" date="2018-04" db="EMBL/GenBank/DDBJ databases">
        <authorList>
            <person name="Cornet L."/>
        </authorList>
    </citation>
    <scope>NUCLEOTIDE SEQUENCE [LARGE SCALE GENOMIC DNA]</scope>
</reference>
<dbReference type="PANTHER" id="PTHR24422:SF8">
    <property type="entry name" value="CHEMOTAXIS PROTEIN"/>
    <property type="match status" value="1"/>
</dbReference>
<dbReference type="Gene3D" id="3.40.50.150">
    <property type="entry name" value="Vaccinia Virus protein VP39"/>
    <property type="match status" value="1"/>
</dbReference>
<dbReference type="InterPro" id="IPR022642">
    <property type="entry name" value="CheR_C"/>
</dbReference>
<dbReference type="AlphaFoldDB" id="A0A2W4WEB5"/>
<evidence type="ECO:0000313" key="3">
    <source>
        <dbReference type="Proteomes" id="UP000249081"/>
    </source>
</evidence>
<dbReference type="Proteomes" id="UP000249081">
    <property type="component" value="Unassembled WGS sequence"/>
</dbReference>
<name>A0A2W4WEB5_9CYAN</name>
<evidence type="ECO:0000313" key="2">
    <source>
        <dbReference type="EMBL" id="PZO42830.1"/>
    </source>
</evidence>
<accession>A0A2W4WEB5</accession>
<dbReference type="InterPro" id="IPR000780">
    <property type="entry name" value="CheR_MeTrfase"/>
</dbReference>
<reference evidence="2 3" key="2">
    <citation type="submission" date="2018-06" db="EMBL/GenBank/DDBJ databases">
        <title>Metagenomic assembly of (sub)arctic Cyanobacteria and their associated microbiome from non-axenic cultures.</title>
        <authorList>
            <person name="Baurain D."/>
        </authorList>
    </citation>
    <scope>NUCLEOTIDE SEQUENCE [LARGE SCALE GENOMIC DNA]</scope>
    <source>
        <strain evidence="2">ULC041bin1</strain>
    </source>
</reference>
<dbReference type="GO" id="GO:0008757">
    <property type="term" value="F:S-adenosylmethionine-dependent methyltransferase activity"/>
    <property type="evidence" value="ECO:0007669"/>
    <property type="project" value="InterPro"/>
</dbReference>
<dbReference type="SUPFAM" id="SSF47757">
    <property type="entry name" value="Chemotaxis receptor methyltransferase CheR, N-terminal domain"/>
    <property type="match status" value="1"/>
</dbReference>
<evidence type="ECO:0000259" key="1">
    <source>
        <dbReference type="PROSITE" id="PS50123"/>
    </source>
</evidence>